<keyword evidence="1" id="KW-0472">Membrane</keyword>
<dbReference type="OrthoDB" id="3540210at2759"/>
<name>A0A6A7A0P2_9PLEO</name>
<keyword evidence="3" id="KW-1185">Reference proteome</keyword>
<accession>A0A6A7A0P2</accession>
<evidence type="ECO:0000313" key="3">
    <source>
        <dbReference type="Proteomes" id="UP000799424"/>
    </source>
</evidence>
<evidence type="ECO:0000256" key="1">
    <source>
        <dbReference type="SAM" id="Phobius"/>
    </source>
</evidence>
<evidence type="ECO:0000313" key="2">
    <source>
        <dbReference type="EMBL" id="KAF2826339.1"/>
    </source>
</evidence>
<dbReference type="AlphaFoldDB" id="A0A6A7A0P2"/>
<dbReference type="Proteomes" id="UP000799424">
    <property type="component" value="Unassembled WGS sequence"/>
</dbReference>
<keyword evidence="1" id="KW-1133">Transmembrane helix</keyword>
<keyword evidence="1" id="KW-0812">Transmembrane</keyword>
<gene>
    <name evidence="2" type="ORF">CC86DRAFT_370365</name>
</gene>
<dbReference type="EMBL" id="MU006226">
    <property type="protein sequence ID" value="KAF2826339.1"/>
    <property type="molecule type" value="Genomic_DNA"/>
</dbReference>
<feature type="transmembrane region" description="Helical" evidence="1">
    <location>
        <begin position="148"/>
        <end position="168"/>
    </location>
</feature>
<reference evidence="2" key="1">
    <citation type="journal article" date="2020" name="Stud. Mycol.">
        <title>101 Dothideomycetes genomes: a test case for predicting lifestyles and emergence of pathogens.</title>
        <authorList>
            <person name="Haridas S."/>
            <person name="Albert R."/>
            <person name="Binder M."/>
            <person name="Bloem J."/>
            <person name="Labutti K."/>
            <person name="Salamov A."/>
            <person name="Andreopoulos B."/>
            <person name="Baker S."/>
            <person name="Barry K."/>
            <person name="Bills G."/>
            <person name="Bluhm B."/>
            <person name="Cannon C."/>
            <person name="Castanera R."/>
            <person name="Culley D."/>
            <person name="Daum C."/>
            <person name="Ezra D."/>
            <person name="Gonzalez J."/>
            <person name="Henrissat B."/>
            <person name="Kuo A."/>
            <person name="Liang C."/>
            <person name="Lipzen A."/>
            <person name="Lutzoni F."/>
            <person name="Magnuson J."/>
            <person name="Mondo S."/>
            <person name="Nolan M."/>
            <person name="Ohm R."/>
            <person name="Pangilinan J."/>
            <person name="Park H.-J."/>
            <person name="Ramirez L."/>
            <person name="Alfaro M."/>
            <person name="Sun H."/>
            <person name="Tritt A."/>
            <person name="Yoshinaga Y."/>
            <person name="Zwiers L.-H."/>
            <person name="Turgeon B."/>
            <person name="Goodwin S."/>
            <person name="Spatafora J."/>
            <person name="Crous P."/>
            <person name="Grigoriev I."/>
        </authorList>
    </citation>
    <scope>NUCLEOTIDE SEQUENCE</scope>
    <source>
        <strain evidence="2">CBS 113818</strain>
    </source>
</reference>
<feature type="transmembrane region" description="Helical" evidence="1">
    <location>
        <begin position="30"/>
        <end position="50"/>
    </location>
</feature>
<organism evidence="2 3">
    <name type="scientific">Ophiobolus disseminans</name>
    <dbReference type="NCBI Taxonomy" id="1469910"/>
    <lineage>
        <taxon>Eukaryota</taxon>
        <taxon>Fungi</taxon>
        <taxon>Dikarya</taxon>
        <taxon>Ascomycota</taxon>
        <taxon>Pezizomycotina</taxon>
        <taxon>Dothideomycetes</taxon>
        <taxon>Pleosporomycetidae</taxon>
        <taxon>Pleosporales</taxon>
        <taxon>Pleosporineae</taxon>
        <taxon>Phaeosphaeriaceae</taxon>
        <taxon>Ophiobolus</taxon>
    </lineage>
</organism>
<proteinExistence type="predicted"/>
<sequence>MRRIVSLRNESSESRLMNLPASYILVSERVSSYITIFVALGLWLSLLRSYEVPRRLALRVCDIIAGPNQTPDADIVMQDLPIRVTVAAITAQVLSTERAPEKVISRILSDYVFVSPVQLPASGATQYPGYRRRFRGAVAILKKNPAKLSAVVATGVFYFGLALSYQLIAAFTGRIIGHEIGHSNSPHAGAWFPDIFDPYFQSFSVCRQLLQSFG</sequence>
<protein>
    <submittedName>
        <fullName evidence="2">Uncharacterized protein</fullName>
    </submittedName>
</protein>